<evidence type="ECO:0000259" key="10">
    <source>
        <dbReference type="Pfam" id="PF05649"/>
    </source>
</evidence>
<feature type="domain" description="Peptidase M13 C-terminal" evidence="9">
    <location>
        <begin position="480"/>
        <end position="678"/>
    </location>
</feature>
<evidence type="ECO:0000256" key="2">
    <source>
        <dbReference type="ARBA" id="ARBA00007357"/>
    </source>
</evidence>
<dbReference type="CDD" id="cd08662">
    <property type="entry name" value="M13"/>
    <property type="match status" value="1"/>
</dbReference>
<dbReference type="GO" id="GO:0005886">
    <property type="term" value="C:plasma membrane"/>
    <property type="evidence" value="ECO:0007669"/>
    <property type="project" value="TreeGrafter"/>
</dbReference>
<feature type="chain" id="PRO_5012022547" evidence="8">
    <location>
        <begin position="17"/>
        <end position="685"/>
    </location>
</feature>
<dbReference type="AlphaFoldDB" id="A0A2D0NGF2"/>
<feature type="signal peptide" evidence="8">
    <location>
        <begin position="1"/>
        <end position="16"/>
    </location>
</feature>
<comment type="similarity">
    <text evidence="2">Belongs to the peptidase M13 family.</text>
</comment>
<dbReference type="InterPro" id="IPR000718">
    <property type="entry name" value="Peptidase_M13"/>
</dbReference>
<dbReference type="PRINTS" id="PR00786">
    <property type="entry name" value="NEPRILYSIN"/>
</dbReference>
<organism evidence="11 12">
    <name type="scientific">Flavilitoribacter nigricans (strain ATCC 23147 / DSM 23189 / NBRC 102662 / NCIMB 1420 / SS-2)</name>
    <name type="common">Lewinella nigricans</name>
    <dbReference type="NCBI Taxonomy" id="1122177"/>
    <lineage>
        <taxon>Bacteria</taxon>
        <taxon>Pseudomonadati</taxon>
        <taxon>Bacteroidota</taxon>
        <taxon>Saprospiria</taxon>
        <taxon>Saprospirales</taxon>
        <taxon>Lewinellaceae</taxon>
        <taxon>Flavilitoribacter</taxon>
    </lineage>
</organism>
<dbReference type="SUPFAM" id="SSF55486">
    <property type="entry name" value="Metalloproteases ('zincins'), catalytic domain"/>
    <property type="match status" value="1"/>
</dbReference>
<dbReference type="Gene3D" id="1.10.1380.10">
    <property type="entry name" value="Neutral endopeptidase , domain2"/>
    <property type="match status" value="1"/>
</dbReference>
<dbReference type="InterPro" id="IPR008753">
    <property type="entry name" value="Peptidase_M13_N"/>
</dbReference>
<dbReference type="OrthoDB" id="9775677at2"/>
<evidence type="ECO:0000313" key="12">
    <source>
        <dbReference type="Proteomes" id="UP000223913"/>
    </source>
</evidence>
<dbReference type="GO" id="GO:0016485">
    <property type="term" value="P:protein processing"/>
    <property type="evidence" value="ECO:0007669"/>
    <property type="project" value="TreeGrafter"/>
</dbReference>
<evidence type="ECO:0000313" key="11">
    <source>
        <dbReference type="EMBL" id="PHN07249.1"/>
    </source>
</evidence>
<comment type="caution">
    <text evidence="11">The sequence shown here is derived from an EMBL/GenBank/DDBJ whole genome shotgun (WGS) entry which is preliminary data.</text>
</comment>
<accession>A0A2D0NGF2</accession>
<dbReference type="InterPro" id="IPR024079">
    <property type="entry name" value="MetalloPept_cat_dom_sf"/>
</dbReference>
<keyword evidence="4" id="KW-0479">Metal-binding</keyword>
<evidence type="ECO:0000256" key="3">
    <source>
        <dbReference type="ARBA" id="ARBA00022670"/>
    </source>
</evidence>
<dbReference type="EMBL" id="PDUD01000010">
    <property type="protein sequence ID" value="PHN07249.1"/>
    <property type="molecule type" value="Genomic_DNA"/>
</dbReference>
<sequence length="685" mass="76922">MFKQALWFLGAILLLAACQPETPTEEAVATPGLQISYMDTTVSPAQDFFKFVNGQWLETTEIPADRGSWGSFNELRKATSDQVLTVLKGAMTGDTYSPGSDQAKAADFYQTAMDTTHLDGLGIEPLRSELEQIDAIKNKEDLSAYLIASAPLQHNALFGMGIFSDLNNSSRNAAYLGAGSLGLPEREYYMKSDDESKALQQKYRDHVARMLQFLDYDADKAARAAEQIYELEYQLAEARMTKEESRNPLRSNNPRSIDQIAELSPAFDWHAYLEGIGAGSVDTIIVSDLDYFNALSKVMTDTDVETLKDYVKWTEFKEAAPYLSTEIDQANFDFYGKELSGTEQMRDRSERVLDNANGVIGEAIGKLYVDAYFPPEAKQAAEEMVENIKIAFGERIKQLDWMSETTKEKALEKLSTFKVKIAYPDEWKDYSDLNIQSVAEGGSYLGNMINATRWNWERDLAKIGKPVDKSEWFMSPQIVNAYYNPLFNEIVFPAAILQPPFYNYKADAAVNYGGVGAVIGHEISHGFDDQGSRFDAEGNLKNWWTDEDRANFEARAKKLVDQYSGYEPLEGVNVNGAFTLGENIGDLGGLNVAYDGLQRHLEEHGDPGLIDGFTPEQRFFISWGTIWRGKYRDDALKTLINTNPHSPGMYRAIGPVSNMTAFYEAFDIEDGDPLFRPDSLRVKIW</sequence>
<dbReference type="GO" id="GO:0046872">
    <property type="term" value="F:metal ion binding"/>
    <property type="evidence" value="ECO:0007669"/>
    <property type="project" value="UniProtKB-KW"/>
</dbReference>
<dbReference type="InterPro" id="IPR018497">
    <property type="entry name" value="Peptidase_M13_C"/>
</dbReference>
<proteinExistence type="inferred from homology"/>
<dbReference type="GO" id="GO:0004222">
    <property type="term" value="F:metalloendopeptidase activity"/>
    <property type="evidence" value="ECO:0007669"/>
    <property type="project" value="InterPro"/>
</dbReference>
<dbReference type="PROSITE" id="PS51257">
    <property type="entry name" value="PROKAR_LIPOPROTEIN"/>
    <property type="match status" value="1"/>
</dbReference>
<dbReference type="Pfam" id="PF05649">
    <property type="entry name" value="Peptidase_M13_N"/>
    <property type="match status" value="1"/>
</dbReference>
<dbReference type="PANTHER" id="PTHR11733">
    <property type="entry name" value="ZINC METALLOPROTEASE FAMILY M13 NEPRILYSIN-RELATED"/>
    <property type="match status" value="1"/>
</dbReference>
<keyword evidence="8" id="KW-0732">Signal</keyword>
<evidence type="ECO:0000256" key="7">
    <source>
        <dbReference type="ARBA" id="ARBA00023049"/>
    </source>
</evidence>
<dbReference type="Gene3D" id="3.40.390.10">
    <property type="entry name" value="Collagenase (Catalytic Domain)"/>
    <property type="match status" value="1"/>
</dbReference>
<keyword evidence="6" id="KW-0862">Zinc</keyword>
<keyword evidence="3" id="KW-0645">Protease</keyword>
<dbReference type="Proteomes" id="UP000223913">
    <property type="component" value="Unassembled WGS sequence"/>
</dbReference>
<comment type="cofactor">
    <cofactor evidence="1">
        <name>Zn(2+)</name>
        <dbReference type="ChEBI" id="CHEBI:29105"/>
    </cofactor>
</comment>
<protein>
    <submittedName>
        <fullName evidence="11">Endothelin-converting protein</fullName>
    </submittedName>
</protein>
<keyword evidence="12" id="KW-1185">Reference proteome</keyword>
<dbReference type="Pfam" id="PF01431">
    <property type="entry name" value="Peptidase_M13"/>
    <property type="match status" value="1"/>
</dbReference>
<gene>
    <name evidence="11" type="ORF">CRP01_06365</name>
</gene>
<keyword evidence="5" id="KW-0378">Hydrolase</keyword>
<dbReference type="InterPro" id="IPR042089">
    <property type="entry name" value="Peptidase_M13_dom_2"/>
</dbReference>
<evidence type="ECO:0000256" key="8">
    <source>
        <dbReference type="SAM" id="SignalP"/>
    </source>
</evidence>
<evidence type="ECO:0000256" key="6">
    <source>
        <dbReference type="ARBA" id="ARBA00022833"/>
    </source>
</evidence>
<evidence type="ECO:0000259" key="9">
    <source>
        <dbReference type="Pfam" id="PF01431"/>
    </source>
</evidence>
<keyword evidence="7" id="KW-0482">Metalloprotease</keyword>
<evidence type="ECO:0000256" key="1">
    <source>
        <dbReference type="ARBA" id="ARBA00001947"/>
    </source>
</evidence>
<dbReference type="PROSITE" id="PS51885">
    <property type="entry name" value="NEPRILYSIN"/>
    <property type="match status" value="1"/>
</dbReference>
<reference evidence="11 12" key="1">
    <citation type="submission" date="2017-10" db="EMBL/GenBank/DDBJ databases">
        <title>The draft genome sequence of Lewinella nigricans NBRC 102662.</title>
        <authorList>
            <person name="Wang K."/>
        </authorList>
    </citation>
    <scope>NUCLEOTIDE SEQUENCE [LARGE SCALE GENOMIC DNA]</scope>
    <source>
        <strain evidence="11 12">NBRC 102662</strain>
    </source>
</reference>
<feature type="domain" description="Peptidase M13 N-terminal" evidence="10">
    <location>
        <begin position="44"/>
        <end position="424"/>
    </location>
</feature>
<evidence type="ECO:0000256" key="5">
    <source>
        <dbReference type="ARBA" id="ARBA00022801"/>
    </source>
</evidence>
<name>A0A2D0NGF2_FLAN2</name>
<dbReference type="RefSeq" id="WP_099149178.1">
    <property type="nucleotide sequence ID" value="NZ_PDUD01000010.1"/>
</dbReference>
<evidence type="ECO:0000256" key="4">
    <source>
        <dbReference type="ARBA" id="ARBA00022723"/>
    </source>
</evidence>
<dbReference type="PANTHER" id="PTHR11733:SF167">
    <property type="entry name" value="FI17812P1-RELATED"/>
    <property type="match status" value="1"/>
</dbReference>